<dbReference type="STRING" id="1618572.UT17_C0003G0215"/>
<evidence type="ECO:0000256" key="1">
    <source>
        <dbReference type="SAM" id="Phobius"/>
    </source>
</evidence>
<sequence>MLLTNSYKLLAGANESSEIQNPIFGPGLQGVYSSGPTGFLSTFIPNFIGLVFVIGVLVFFFMLIWGAVQWISSGGDKQALESARGRITSAVIGIVILLGAFAVINVVETFFGLNILTIDIGPLVIQ</sequence>
<keyword evidence="1" id="KW-0812">Transmembrane</keyword>
<evidence type="ECO:0000313" key="3">
    <source>
        <dbReference type="Proteomes" id="UP000034774"/>
    </source>
</evidence>
<gene>
    <name evidence="2" type="ORF">UT17_C0003G0215</name>
</gene>
<evidence type="ECO:0000313" key="2">
    <source>
        <dbReference type="EMBL" id="KKQ92192.1"/>
    </source>
</evidence>
<dbReference type="EMBL" id="LBVU01000003">
    <property type="protein sequence ID" value="KKQ92192.1"/>
    <property type="molecule type" value="Genomic_DNA"/>
</dbReference>
<keyword evidence="1" id="KW-1133">Transmembrane helix</keyword>
<keyword evidence="1" id="KW-0472">Membrane</keyword>
<dbReference type="InterPro" id="IPR043993">
    <property type="entry name" value="T4SS_pilin"/>
</dbReference>
<feature type="transmembrane region" description="Helical" evidence="1">
    <location>
        <begin position="43"/>
        <end position="66"/>
    </location>
</feature>
<dbReference type="Proteomes" id="UP000034774">
    <property type="component" value="Unassembled WGS sequence"/>
</dbReference>
<reference evidence="2 3" key="1">
    <citation type="journal article" date="2015" name="Nature">
        <title>rRNA introns, odd ribosomes, and small enigmatic genomes across a large radiation of phyla.</title>
        <authorList>
            <person name="Brown C.T."/>
            <person name="Hug L.A."/>
            <person name="Thomas B.C."/>
            <person name="Sharon I."/>
            <person name="Castelle C.J."/>
            <person name="Singh A."/>
            <person name="Wilkins M.J."/>
            <person name="Williams K.H."/>
            <person name="Banfield J.F."/>
        </authorList>
    </citation>
    <scope>NUCLEOTIDE SEQUENCE [LARGE SCALE GENOMIC DNA]</scope>
</reference>
<dbReference type="AlphaFoldDB" id="A0A0G0LMD1"/>
<dbReference type="Pfam" id="PF18895">
    <property type="entry name" value="T4SS_pilin"/>
    <property type="match status" value="1"/>
</dbReference>
<feature type="transmembrane region" description="Helical" evidence="1">
    <location>
        <begin position="87"/>
        <end position="107"/>
    </location>
</feature>
<organism evidence="2 3">
    <name type="scientific">Candidatus Woesebacteria bacterium GW2011_GWB1_39_10</name>
    <dbReference type="NCBI Taxonomy" id="1618572"/>
    <lineage>
        <taxon>Bacteria</taxon>
        <taxon>Candidatus Woeseibacteriota</taxon>
    </lineage>
</organism>
<name>A0A0G0LMD1_9BACT</name>
<comment type="caution">
    <text evidence="2">The sequence shown here is derived from an EMBL/GenBank/DDBJ whole genome shotgun (WGS) entry which is preliminary data.</text>
</comment>
<protein>
    <submittedName>
        <fullName evidence="2">Uncharacterized protein</fullName>
    </submittedName>
</protein>
<accession>A0A0G0LMD1</accession>
<proteinExistence type="predicted"/>